<dbReference type="Proteomes" id="UP000182932">
    <property type="component" value="Unassembled WGS sequence"/>
</dbReference>
<keyword evidence="1" id="KW-1133">Transmembrane helix</keyword>
<comment type="caution">
    <text evidence="2">The sequence shown here is derived from an EMBL/GenBank/DDBJ whole genome shotgun (WGS) entry which is preliminary data.</text>
</comment>
<keyword evidence="1" id="KW-0472">Membrane</keyword>
<keyword evidence="3" id="KW-1185">Reference proteome</keyword>
<proteinExistence type="predicted"/>
<dbReference type="AlphaFoldDB" id="A0A975ZQJ7"/>
<evidence type="ECO:0000313" key="3">
    <source>
        <dbReference type="Proteomes" id="UP000182932"/>
    </source>
</evidence>
<accession>A0A975ZQJ7</accession>
<dbReference type="EMBL" id="FNYY01000023">
    <property type="protein sequence ID" value="SEK06788.1"/>
    <property type="molecule type" value="Genomic_DNA"/>
</dbReference>
<protein>
    <submittedName>
        <fullName evidence="2">Prepilin-type N-terminal cleavage/methylation domain-containing protein</fullName>
    </submittedName>
</protein>
<evidence type="ECO:0000313" key="2">
    <source>
        <dbReference type="EMBL" id="SEK06788.1"/>
    </source>
</evidence>
<dbReference type="SUPFAM" id="SSF54523">
    <property type="entry name" value="Pili subunits"/>
    <property type="match status" value="1"/>
</dbReference>
<sequence length="156" mass="16430">MTRTAPQTRRPDAGVTLIETLVVLAIIGTAVGAAMLAIPRGTEAPGATREARLLQARLTRAVDASLETLAPVRMLWDPTGYVFEVWEDDGWQAHPAPVLAARHGFPGGVSLEGEGTLSITPELLPPEDGPLRLTLRGGAPAVLRFDGFAAMLEAGT</sequence>
<reference evidence="2 3" key="1">
    <citation type="submission" date="2016-10" db="EMBL/GenBank/DDBJ databases">
        <authorList>
            <person name="Varghese N."/>
            <person name="Submissions S."/>
        </authorList>
    </citation>
    <scope>NUCLEOTIDE SEQUENCE [LARGE SCALE GENOMIC DNA]</scope>
    <source>
        <strain evidence="2 3">FF3</strain>
    </source>
</reference>
<keyword evidence="1" id="KW-0812">Transmembrane</keyword>
<dbReference type="Pfam" id="PF07963">
    <property type="entry name" value="N_methyl"/>
    <property type="match status" value="1"/>
</dbReference>
<evidence type="ECO:0000256" key="1">
    <source>
        <dbReference type="SAM" id="Phobius"/>
    </source>
</evidence>
<dbReference type="InterPro" id="IPR045584">
    <property type="entry name" value="Pilin-like"/>
</dbReference>
<organism evidence="2 3">
    <name type="scientific">Marinovum algicola</name>
    <dbReference type="NCBI Taxonomy" id="42444"/>
    <lineage>
        <taxon>Bacteria</taxon>
        <taxon>Pseudomonadati</taxon>
        <taxon>Pseudomonadota</taxon>
        <taxon>Alphaproteobacteria</taxon>
        <taxon>Rhodobacterales</taxon>
        <taxon>Roseobacteraceae</taxon>
        <taxon>Marinovum</taxon>
    </lineage>
</organism>
<dbReference type="InterPro" id="IPR012902">
    <property type="entry name" value="N_methyl_site"/>
</dbReference>
<feature type="transmembrane region" description="Helical" evidence="1">
    <location>
        <begin position="20"/>
        <end position="39"/>
    </location>
</feature>
<dbReference type="PROSITE" id="PS00409">
    <property type="entry name" value="PROKAR_NTER_METHYL"/>
    <property type="match status" value="1"/>
</dbReference>
<dbReference type="NCBIfam" id="TIGR02532">
    <property type="entry name" value="IV_pilin_GFxxxE"/>
    <property type="match status" value="1"/>
</dbReference>
<name>A0A975ZQJ7_9RHOB</name>
<gene>
    <name evidence="2" type="ORF">SAMN04487940_12345</name>
</gene>
<dbReference type="RefSeq" id="WP_048534313.1">
    <property type="nucleotide sequence ID" value="NZ_CATLQZ010000024.1"/>
</dbReference>
<dbReference type="GeneID" id="80820600"/>